<sequence length="262" mass="28906">MTTPSFQHVLIIGATSGIGDHLARTYHAQGKKVIATGRRAERLAKLKEECPGIATYQFDVTDSFALEKSVKQILKENTNIDTVVMMSGIGGIDIFPEGVDQQAITSQVNTNVIAPMILARVLVPIFKTIETPTNIIFITSGLGYIPLSLWPIYAATKAAVHTFALVLRQQVAETPINIIEIIPPYIDTEFDAHAREKMLKILPNARKPTPLDEYMEDTIKKLEERVDGKPLKEISFGFASMGHKAWRGAFDPIFDQLGISSA</sequence>
<comment type="function">
    <text evidence="4">Putative oxidoreductase.</text>
</comment>
<dbReference type="PANTHER" id="PTHR44196:SF1">
    <property type="entry name" value="DEHYDROGENASE_REDUCTASE SDR FAMILY MEMBER 7B"/>
    <property type="match status" value="1"/>
</dbReference>
<keyword evidence="2" id="KW-0521">NADP</keyword>
<protein>
    <submittedName>
        <fullName evidence="5">Uncharacterized protein</fullName>
    </submittedName>
</protein>
<name>A0A8H3IGH1_9LECA</name>
<reference evidence="5" key="1">
    <citation type="submission" date="2021-03" db="EMBL/GenBank/DDBJ databases">
        <authorList>
            <person name="Tagirdzhanova G."/>
        </authorList>
    </citation>
    <scope>NUCLEOTIDE SEQUENCE</scope>
</reference>
<dbReference type="InterPro" id="IPR036291">
    <property type="entry name" value="NAD(P)-bd_dom_sf"/>
</dbReference>
<dbReference type="SUPFAM" id="SSF51735">
    <property type="entry name" value="NAD(P)-binding Rossmann-fold domains"/>
    <property type="match status" value="1"/>
</dbReference>
<gene>
    <name evidence="5" type="ORF">GOMPHAMPRED_004331</name>
</gene>
<dbReference type="OrthoDB" id="37659at2759"/>
<evidence type="ECO:0000313" key="6">
    <source>
        <dbReference type="Proteomes" id="UP000664169"/>
    </source>
</evidence>
<organism evidence="5 6">
    <name type="scientific">Gomphillus americanus</name>
    <dbReference type="NCBI Taxonomy" id="1940652"/>
    <lineage>
        <taxon>Eukaryota</taxon>
        <taxon>Fungi</taxon>
        <taxon>Dikarya</taxon>
        <taxon>Ascomycota</taxon>
        <taxon>Pezizomycotina</taxon>
        <taxon>Lecanoromycetes</taxon>
        <taxon>OSLEUM clade</taxon>
        <taxon>Ostropomycetidae</taxon>
        <taxon>Ostropales</taxon>
        <taxon>Graphidaceae</taxon>
        <taxon>Gomphilloideae</taxon>
        <taxon>Gomphillus</taxon>
    </lineage>
</organism>
<dbReference type="PANTHER" id="PTHR44196">
    <property type="entry name" value="DEHYDROGENASE/REDUCTASE SDR FAMILY MEMBER 7B"/>
    <property type="match status" value="1"/>
</dbReference>
<dbReference type="GO" id="GO:0016491">
    <property type="term" value="F:oxidoreductase activity"/>
    <property type="evidence" value="ECO:0007669"/>
    <property type="project" value="UniProtKB-KW"/>
</dbReference>
<evidence type="ECO:0000313" key="5">
    <source>
        <dbReference type="EMBL" id="CAF9927157.1"/>
    </source>
</evidence>
<keyword evidence="3" id="KW-0560">Oxidoreductase</keyword>
<evidence type="ECO:0000256" key="2">
    <source>
        <dbReference type="ARBA" id="ARBA00022857"/>
    </source>
</evidence>
<dbReference type="PROSITE" id="PS00061">
    <property type="entry name" value="ADH_SHORT"/>
    <property type="match status" value="1"/>
</dbReference>
<evidence type="ECO:0000256" key="3">
    <source>
        <dbReference type="ARBA" id="ARBA00023002"/>
    </source>
</evidence>
<comment type="caution">
    <text evidence="5">The sequence shown here is derived from an EMBL/GenBank/DDBJ whole genome shotgun (WGS) entry which is preliminary data.</text>
</comment>
<dbReference type="Proteomes" id="UP000664169">
    <property type="component" value="Unassembled WGS sequence"/>
</dbReference>
<dbReference type="Pfam" id="PF00106">
    <property type="entry name" value="adh_short"/>
    <property type="match status" value="1"/>
</dbReference>
<dbReference type="InterPro" id="IPR020904">
    <property type="entry name" value="Sc_DH/Rdtase_CS"/>
</dbReference>
<dbReference type="PRINTS" id="PR00081">
    <property type="entry name" value="GDHRDH"/>
</dbReference>
<evidence type="ECO:0000256" key="1">
    <source>
        <dbReference type="ARBA" id="ARBA00006484"/>
    </source>
</evidence>
<proteinExistence type="inferred from homology"/>
<dbReference type="Gene3D" id="3.40.50.720">
    <property type="entry name" value="NAD(P)-binding Rossmann-like Domain"/>
    <property type="match status" value="1"/>
</dbReference>
<comment type="similarity">
    <text evidence="1">Belongs to the short-chain dehydrogenases/reductases (SDR) family.</text>
</comment>
<dbReference type="InterPro" id="IPR002347">
    <property type="entry name" value="SDR_fam"/>
</dbReference>
<dbReference type="GO" id="GO:0016020">
    <property type="term" value="C:membrane"/>
    <property type="evidence" value="ECO:0007669"/>
    <property type="project" value="TreeGrafter"/>
</dbReference>
<dbReference type="AlphaFoldDB" id="A0A8H3IGH1"/>
<dbReference type="EMBL" id="CAJPDQ010000026">
    <property type="protein sequence ID" value="CAF9927157.1"/>
    <property type="molecule type" value="Genomic_DNA"/>
</dbReference>
<keyword evidence="6" id="KW-1185">Reference proteome</keyword>
<accession>A0A8H3IGH1</accession>
<evidence type="ECO:0000256" key="4">
    <source>
        <dbReference type="ARBA" id="ARBA00037096"/>
    </source>
</evidence>